<feature type="region of interest" description="Disordered" evidence="13">
    <location>
        <begin position="67"/>
        <end position="100"/>
    </location>
</feature>
<gene>
    <name evidence="15" type="ORF">KIW84_074196</name>
</gene>
<dbReference type="Proteomes" id="UP001058974">
    <property type="component" value="Chromosome 7"/>
</dbReference>
<dbReference type="PROSITE" id="PS50114">
    <property type="entry name" value="GATA_ZN_FINGER_2"/>
    <property type="match status" value="1"/>
</dbReference>
<evidence type="ECO:0000256" key="8">
    <source>
        <dbReference type="ARBA" id="ARBA00023159"/>
    </source>
</evidence>
<keyword evidence="16" id="KW-1185">Reference proteome</keyword>
<evidence type="ECO:0000313" key="16">
    <source>
        <dbReference type="Proteomes" id="UP001058974"/>
    </source>
</evidence>
<feature type="region of interest" description="Disordered" evidence="13">
    <location>
        <begin position="276"/>
        <end position="299"/>
    </location>
</feature>
<dbReference type="PIRSF" id="PIRSF016992">
    <property type="entry name" value="TF_GATA_plant"/>
    <property type="match status" value="1"/>
</dbReference>
<evidence type="ECO:0000256" key="3">
    <source>
        <dbReference type="ARBA" id="ARBA00022723"/>
    </source>
</evidence>
<evidence type="ECO:0000256" key="10">
    <source>
        <dbReference type="ARBA" id="ARBA00023242"/>
    </source>
</evidence>
<proteinExistence type="inferred from homology"/>
<dbReference type="Gramene" id="Psat7g182280.1">
    <property type="protein sequence ID" value="Psat7g182280.1.cds"/>
    <property type="gene ID" value="Psat7g182280"/>
</dbReference>
<dbReference type="InterPro" id="IPR000679">
    <property type="entry name" value="Znf_GATA"/>
</dbReference>
<keyword evidence="8 11" id="KW-0010">Activator</keyword>
<dbReference type="GO" id="GO:0043565">
    <property type="term" value="F:sequence-specific DNA binding"/>
    <property type="evidence" value="ECO:0007669"/>
    <property type="project" value="InterPro"/>
</dbReference>
<keyword evidence="4 12" id="KW-0863">Zinc-finger</keyword>
<dbReference type="SMART" id="SM00401">
    <property type="entry name" value="ZnF_GATA"/>
    <property type="match status" value="1"/>
</dbReference>
<accession>A0A9D4VRN4</accession>
<dbReference type="GO" id="GO:0045893">
    <property type="term" value="P:positive regulation of DNA-templated transcription"/>
    <property type="evidence" value="ECO:0007669"/>
    <property type="project" value="InterPro"/>
</dbReference>
<dbReference type="PANTHER" id="PTHR45658:SF89">
    <property type="entry name" value="GATA TRANSCRIPTION FACTOR"/>
    <property type="match status" value="1"/>
</dbReference>
<keyword evidence="9 11" id="KW-0804">Transcription</keyword>
<sequence length="299" mass="33480">MEIVEAEALKPSLRTESVFSQTISEEILCLNANNVVVGEDFSVDDLLDFSNGEFQHGSVGKEIYNYEEEEEEHEKNSTTSGSEHDRTEDDGNSNSIMFSGNGESDSIFAGELAVPADDVADLEWVSHFVDDSLPELSLLCPVQARVEPEPRPGPSPSPTKATSHLTLIRRKPRTNKTRRPNCNMWSFNPILCRAKKQRKKPEAQTGGAQVQRRCSHCQVQKTPQWRTGPLGPKTLCNACGVRYKSGRLFPEYRPASSPTFSGNIHSNSHRKVLEMRRRKETETEESVSGLNRNQMASSW</sequence>
<evidence type="ECO:0000256" key="7">
    <source>
        <dbReference type="ARBA" id="ARBA00023125"/>
    </source>
</evidence>
<evidence type="ECO:0000256" key="11">
    <source>
        <dbReference type="PIRNR" id="PIRNR016992"/>
    </source>
</evidence>
<dbReference type="Gramene" id="Psat07G0419600-T1">
    <property type="protein sequence ID" value="KAI5388406.1"/>
    <property type="gene ID" value="KIW84_074196"/>
</dbReference>
<reference evidence="15 16" key="1">
    <citation type="journal article" date="2022" name="Nat. Genet.">
        <title>Improved pea reference genome and pan-genome highlight genomic features and evolutionary characteristics.</title>
        <authorList>
            <person name="Yang T."/>
            <person name="Liu R."/>
            <person name="Luo Y."/>
            <person name="Hu S."/>
            <person name="Wang D."/>
            <person name="Wang C."/>
            <person name="Pandey M.K."/>
            <person name="Ge S."/>
            <person name="Xu Q."/>
            <person name="Li N."/>
            <person name="Li G."/>
            <person name="Huang Y."/>
            <person name="Saxena R.K."/>
            <person name="Ji Y."/>
            <person name="Li M."/>
            <person name="Yan X."/>
            <person name="He Y."/>
            <person name="Liu Y."/>
            <person name="Wang X."/>
            <person name="Xiang C."/>
            <person name="Varshney R.K."/>
            <person name="Ding H."/>
            <person name="Gao S."/>
            <person name="Zong X."/>
        </authorList>
    </citation>
    <scope>NUCLEOTIDE SEQUENCE [LARGE SCALE GENOMIC DNA]</scope>
    <source>
        <strain evidence="15 16">cv. Zhongwan 6</strain>
    </source>
</reference>
<evidence type="ECO:0000256" key="9">
    <source>
        <dbReference type="ARBA" id="ARBA00023163"/>
    </source>
</evidence>
<dbReference type="PROSITE" id="PS00344">
    <property type="entry name" value="GATA_ZN_FINGER_1"/>
    <property type="match status" value="1"/>
</dbReference>
<keyword evidence="5" id="KW-0862">Zinc</keyword>
<keyword evidence="3" id="KW-0479">Metal-binding</keyword>
<keyword evidence="6 11" id="KW-0805">Transcription regulation</keyword>
<dbReference type="EMBL" id="JAMSHJ010000007">
    <property type="protein sequence ID" value="KAI5388406.1"/>
    <property type="molecule type" value="Genomic_DNA"/>
</dbReference>
<comment type="caution">
    <text evidence="15">The sequence shown here is derived from an EMBL/GenBank/DDBJ whole genome shotgun (WGS) entry which is preliminary data.</text>
</comment>
<dbReference type="GO" id="GO:0030154">
    <property type="term" value="P:cell differentiation"/>
    <property type="evidence" value="ECO:0007669"/>
    <property type="project" value="TreeGrafter"/>
</dbReference>
<evidence type="ECO:0000256" key="12">
    <source>
        <dbReference type="PROSITE-ProRule" id="PRU00094"/>
    </source>
</evidence>
<dbReference type="InterPro" id="IPR051140">
    <property type="entry name" value="GATA_TF"/>
</dbReference>
<evidence type="ECO:0000256" key="13">
    <source>
        <dbReference type="SAM" id="MobiDB-lite"/>
    </source>
</evidence>
<dbReference type="AlphaFoldDB" id="A0A9D4VRN4"/>
<dbReference type="GO" id="GO:0005634">
    <property type="term" value="C:nucleus"/>
    <property type="evidence" value="ECO:0007669"/>
    <property type="project" value="UniProtKB-SubCell"/>
</dbReference>
<evidence type="ECO:0000256" key="2">
    <source>
        <dbReference type="ARBA" id="ARBA00005694"/>
    </source>
</evidence>
<comment type="similarity">
    <text evidence="2 11">Belongs to the type IV zinc-finger family. Class A subfamily.</text>
</comment>
<feature type="domain" description="GATA-type" evidence="14">
    <location>
        <begin position="208"/>
        <end position="244"/>
    </location>
</feature>
<dbReference type="PANTHER" id="PTHR45658">
    <property type="entry name" value="GATA TRANSCRIPTION FACTOR"/>
    <property type="match status" value="1"/>
</dbReference>
<dbReference type="Gene3D" id="3.30.50.10">
    <property type="entry name" value="Erythroid Transcription Factor GATA-1, subunit A"/>
    <property type="match status" value="1"/>
</dbReference>
<dbReference type="FunFam" id="3.30.50.10:FF:000018">
    <property type="entry name" value="GATA transcription factor"/>
    <property type="match status" value="1"/>
</dbReference>
<dbReference type="InterPro" id="IPR016679">
    <property type="entry name" value="TF_GATA_pln"/>
</dbReference>
<organism evidence="15 16">
    <name type="scientific">Pisum sativum</name>
    <name type="common">Garden pea</name>
    <name type="synonym">Lathyrus oleraceus</name>
    <dbReference type="NCBI Taxonomy" id="3888"/>
    <lineage>
        <taxon>Eukaryota</taxon>
        <taxon>Viridiplantae</taxon>
        <taxon>Streptophyta</taxon>
        <taxon>Embryophyta</taxon>
        <taxon>Tracheophyta</taxon>
        <taxon>Spermatophyta</taxon>
        <taxon>Magnoliopsida</taxon>
        <taxon>eudicotyledons</taxon>
        <taxon>Gunneridae</taxon>
        <taxon>Pentapetalae</taxon>
        <taxon>rosids</taxon>
        <taxon>fabids</taxon>
        <taxon>Fabales</taxon>
        <taxon>Fabaceae</taxon>
        <taxon>Papilionoideae</taxon>
        <taxon>50 kb inversion clade</taxon>
        <taxon>NPAAA clade</taxon>
        <taxon>Hologalegina</taxon>
        <taxon>IRL clade</taxon>
        <taxon>Fabeae</taxon>
        <taxon>Lathyrus</taxon>
    </lineage>
</organism>
<keyword evidence="10 11" id="KW-0539">Nucleus</keyword>
<comment type="function">
    <text evidence="11">Transcriptional activator that specifically binds 5'-GATA-3' or 5'-GAT-3' motifs within gene promoters.</text>
</comment>
<dbReference type="CDD" id="cd00202">
    <property type="entry name" value="ZnF_GATA"/>
    <property type="match status" value="1"/>
</dbReference>
<name>A0A9D4VRN4_PEA</name>
<dbReference type="OrthoDB" id="2162994at2759"/>
<evidence type="ECO:0000259" key="14">
    <source>
        <dbReference type="PROSITE" id="PS50114"/>
    </source>
</evidence>
<protein>
    <recommendedName>
        <fullName evidence="11">GATA transcription factor</fullName>
    </recommendedName>
</protein>
<keyword evidence="7 11" id="KW-0238">DNA-binding</keyword>
<evidence type="ECO:0000256" key="4">
    <source>
        <dbReference type="ARBA" id="ARBA00022771"/>
    </source>
</evidence>
<dbReference type="Pfam" id="PF00320">
    <property type="entry name" value="GATA"/>
    <property type="match status" value="1"/>
</dbReference>
<dbReference type="InterPro" id="IPR013088">
    <property type="entry name" value="Znf_NHR/GATA"/>
</dbReference>
<dbReference type="SUPFAM" id="SSF57716">
    <property type="entry name" value="Glucocorticoid receptor-like (DNA-binding domain)"/>
    <property type="match status" value="1"/>
</dbReference>
<evidence type="ECO:0000313" key="15">
    <source>
        <dbReference type="EMBL" id="KAI5388406.1"/>
    </source>
</evidence>
<evidence type="ECO:0000256" key="1">
    <source>
        <dbReference type="ARBA" id="ARBA00004123"/>
    </source>
</evidence>
<evidence type="ECO:0000256" key="6">
    <source>
        <dbReference type="ARBA" id="ARBA00023015"/>
    </source>
</evidence>
<comment type="subcellular location">
    <subcellularLocation>
        <location evidence="1 11">Nucleus</location>
    </subcellularLocation>
</comment>
<dbReference type="GO" id="GO:0008270">
    <property type="term" value="F:zinc ion binding"/>
    <property type="evidence" value="ECO:0007669"/>
    <property type="project" value="UniProtKB-KW"/>
</dbReference>
<feature type="compositionally biased region" description="Polar residues" evidence="13">
    <location>
        <begin position="286"/>
        <end position="299"/>
    </location>
</feature>
<evidence type="ECO:0000256" key="5">
    <source>
        <dbReference type="ARBA" id="ARBA00022833"/>
    </source>
</evidence>